<dbReference type="InterPro" id="IPR011761">
    <property type="entry name" value="ATP-grasp"/>
</dbReference>
<organism evidence="3 4">
    <name type="scientific">Lysobacter panacisoli</name>
    <dbReference type="NCBI Taxonomy" id="1255263"/>
    <lineage>
        <taxon>Bacteria</taxon>
        <taxon>Pseudomonadati</taxon>
        <taxon>Pseudomonadota</taxon>
        <taxon>Gammaproteobacteria</taxon>
        <taxon>Lysobacterales</taxon>
        <taxon>Lysobacteraceae</taxon>
        <taxon>Lysobacter</taxon>
    </lineage>
</organism>
<reference evidence="4" key="1">
    <citation type="journal article" date="2019" name="Int. J. Syst. Evol. Microbiol.">
        <title>The Global Catalogue of Microorganisms (GCM) 10K type strain sequencing project: providing services to taxonomists for standard genome sequencing and annotation.</title>
        <authorList>
            <consortium name="The Broad Institute Genomics Platform"/>
            <consortium name="The Broad Institute Genome Sequencing Center for Infectious Disease"/>
            <person name="Wu L."/>
            <person name="Ma J."/>
        </authorList>
    </citation>
    <scope>NUCLEOTIDE SEQUENCE [LARGE SCALE GENOMIC DNA]</scope>
    <source>
        <strain evidence="4">JCM 19212</strain>
    </source>
</reference>
<keyword evidence="1" id="KW-0067">ATP-binding</keyword>
<dbReference type="EMBL" id="BAABKY010000001">
    <property type="protein sequence ID" value="GAA5070613.1"/>
    <property type="molecule type" value="Genomic_DNA"/>
</dbReference>
<evidence type="ECO:0000313" key="4">
    <source>
        <dbReference type="Proteomes" id="UP001501083"/>
    </source>
</evidence>
<evidence type="ECO:0000259" key="2">
    <source>
        <dbReference type="PROSITE" id="PS50975"/>
    </source>
</evidence>
<comment type="caution">
    <text evidence="3">The sequence shown here is derived from an EMBL/GenBank/DDBJ whole genome shotgun (WGS) entry which is preliminary data.</text>
</comment>
<dbReference type="RefSeq" id="WP_158982623.1">
    <property type="nucleotide sequence ID" value="NZ_BAABKY010000001.1"/>
</dbReference>
<dbReference type="Proteomes" id="UP001501083">
    <property type="component" value="Unassembled WGS sequence"/>
</dbReference>
<keyword evidence="1" id="KW-0547">Nucleotide-binding</keyword>
<proteinExistence type="predicted"/>
<evidence type="ECO:0000313" key="3">
    <source>
        <dbReference type="EMBL" id="GAA5070613.1"/>
    </source>
</evidence>
<sequence length="304" mass="33096">MTRIALVTAIAAAGLDDDLAPLLDACAKAGMAVQVRAWDDPTVGWGRFDAAILRSPWDYVPRLSEFLQWCERVSAQTQLVNPLPVVRWNTDKHYLAELESRGVPVVATRFVEPDMEPLPALQAFLAEHADAAEFVVKPAVGAGSKDAQRYARSQEFAAANHVARLLDADRSAMLQPYLASVDRDGETALMFFAGRFSHAIRKGPLLRPDEGPTSHLFAAEAITARTPQADEIALAQRVMQAAHEALALPEPLAYARVDLIRDADGTPRLLELELCEPSLFFAHSAGSAERFAAVLAQALQRAHA</sequence>
<dbReference type="Gene3D" id="3.30.470.20">
    <property type="entry name" value="ATP-grasp fold, B domain"/>
    <property type="match status" value="1"/>
</dbReference>
<dbReference type="PANTHER" id="PTHR39217:SF1">
    <property type="entry name" value="GLUTATHIONE SYNTHETASE"/>
    <property type="match status" value="1"/>
</dbReference>
<accession>A0ABP9L6A4</accession>
<gene>
    <name evidence="3" type="ORF">GCM10025759_08850</name>
</gene>
<keyword evidence="4" id="KW-1185">Reference proteome</keyword>
<dbReference type="SUPFAM" id="SSF56059">
    <property type="entry name" value="Glutathione synthetase ATP-binding domain-like"/>
    <property type="match status" value="1"/>
</dbReference>
<evidence type="ECO:0000256" key="1">
    <source>
        <dbReference type="PROSITE-ProRule" id="PRU00409"/>
    </source>
</evidence>
<dbReference type="PANTHER" id="PTHR39217">
    <property type="match status" value="1"/>
</dbReference>
<dbReference type="InterPro" id="IPR053191">
    <property type="entry name" value="DcsG_Biosynth_Enzyme"/>
</dbReference>
<protein>
    <recommendedName>
        <fullName evidence="2">ATP-grasp domain-containing protein</fullName>
    </recommendedName>
</protein>
<name>A0ABP9L6A4_9GAMM</name>
<feature type="domain" description="ATP-grasp" evidence="2">
    <location>
        <begin position="95"/>
        <end position="300"/>
    </location>
</feature>
<dbReference type="PROSITE" id="PS50975">
    <property type="entry name" value="ATP_GRASP"/>
    <property type="match status" value="1"/>
</dbReference>